<dbReference type="InterPro" id="IPR036465">
    <property type="entry name" value="vWFA_dom_sf"/>
</dbReference>
<dbReference type="Gene3D" id="3.40.50.410">
    <property type="entry name" value="von Willebrand factor, type A domain"/>
    <property type="match status" value="1"/>
</dbReference>
<feature type="non-terminal residue" evidence="1">
    <location>
        <position position="1"/>
    </location>
</feature>
<feature type="non-terminal residue" evidence="1">
    <location>
        <position position="325"/>
    </location>
</feature>
<sequence length="325" mass="33888">CSSYYCENPTGICRKYLPSECAEREFSEAEKTRAAQTAFKINQPLTDSKSLVQRGMGQWRPCSYPGGCGGDWAEANFFALHQLATGGGSTDGICIDSPGYGMPSAGSCTDKGFATGYDVGWRDDSGRIILWFGDACSWSTTVDRSEVTAALLANNVIVAGINTHSKDRGIDYRGNTATGSCAGGSGATDGQASVITNMTGGTLTNKVRGTGDTINAILDAVAGGIAQSGSAAAVSFSTGSLTEGSQLYQTKFNAKDWSGDLVAYQLKSDGSLGSQVWSAARKLDATGSASRVMMTLGSTKGTAVGVPFRWGLITSDQQNDLRTDP</sequence>
<evidence type="ECO:0000313" key="1">
    <source>
        <dbReference type="EMBL" id="SVC92395.1"/>
    </source>
</evidence>
<organism evidence="1">
    <name type="scientific">marine metagenome</name>
    <dbReference type="NCBI Taxonomy" id="408172"/>
    <lineage>
        <taxon>unclassified sequences</taxon>
        <taxon>metagenomes</taxon>
        <taxon>ecological metagenomes</taxon>
    </lineage>
</organism>
<gene>
    <name evidence="1" type="ORF">METZ01_LOCUS345249</name>
</gene>
<reference evidence="1" key="1">
    <citation type="submission" date="2018-05" db="EMBL/GenBank/DDBJ databases">
        <authorList>
            <person name="Lanie J.A."/>
            <person name="Ng W.-L."/>
            <person name="Kazmierczak K.M."/>
            <person name="Andrzejewski T.M."/>
            <person name="Davidsen T.M."/>
            <person name="Wayne K.J."/>
            <person name="Tettelin H."/>
            <person name="Glass J.I."/>
            <person name="Rusch D."/>
            <person name="Podicherti R."/>
            <person name="Tsui H.-C.T."/>
            <person name="Winkler M.E."/>
        </authorList>
    </citation>
    <scope>NUCLEOTIDE SEQUENCE</scope>
</reference>
<protein>
    <submittedName>
        <fullName evidence="1">Uncharacterized protein</fullName>
    </submittedName>
</protein>
<name>A0A382R5H6_9ZZZZ</name>
<accession>A0A382R5H6</accession>
<proteinExistence type="predicted"/>
<dbReference type="EMBL" id="UINC01118928">
    <property type="protein sequence ID" value="SVC92395.1"/>
    <property type="molecule type" value="Genomic_DNA"/>
</dbReference>
<dbReference type="AlphaFoldDB" id="A0A382R5H6"/>